<dbReference type="PANTHER" id="PTHR30346">
    <property type="entry name" value="TRANSCRIPTIONAL DUAL REGULATOR HCAR-RELATED"/>
    <property type="match status" value="1"/>
</dbReference>
<dbReference type="SUPFAM" id="SSF53850">
    <property type="entry name" value="Periplasmic binding protein-like II"/>
    <property type="match status" value="1"/>
</dbReference>
<dbReference type="EMBL" id="CP121252">
    <property type="protein sequence ID" value="WFP16689.1"/>
    <property type="molecule type" value="Genomic_DNA"/>
</dbReference>
<keyword evidence="4" id="KW-0804">Transcription</keyword>
<feature type="region of interest" description="Disordered" evidence="5">
    <location>
        <begin position="228"/>
        <end position="283"/>
    </location>
</feature>
<evidence type="ECO:0000256" key="3">
    <source>
        <dbReference type="ARBA" id="ARBA00023125"/>
    </source>
</evidence>
<dbReference type="RefSeq" id="WP_278157787.1">
    <property type="nucleotide sequence ID" value="NZ_CP121252.1"/>
</dbReference>
<proteinExistence type="inferred from homology"/>
<dbReference type="Pfam" id="PF03466">
    <property type="entry name" value="LysR_substrate"/>
    <property type="match status" value="1"/>
</dbReference>
<name>A0ABY8H6C9_9MICC</name>
<dbReference type="InterPro" id="IPR005119">
    <property type="entry name" value="LysR_subst-bd"/>
</dbReference>
<dbReference type="PANTHER" id="PTHR30346:SF0">
    <property type="entry name" value="HCA OPERON TRANSCRIPTIONAL ACTIVATOR HCAR"/>
    <property type="match status" value="1"/>
</dbReference>
<evidence type="ECO:0000256" key="5">
    <source>
        <dbReference type="SAM" id="MobiDB-lite"/>
    </source>
</evidence>
<protein>
    <submittedName>
        <fullName evidence="7">LysR substrate-binding domain-containing protein</fullName>
    </submittedName>
</protein>
<keyword evidence="2" id="KW-0805">Transcription regulation</keyword>
<feature type="domain" description="LysR substrate-binding" evidence="6">
    <location>
        <begin position="166"/>
        <end position="230"/>
    </location>
</feature>
<evidence type="ECO:0000256" key="2">
    <source>
        <dbReference type="ARBA" id="ARBA00023015"/>
    </source>
</evidence>
<dbReference type="Gene3D" id="3.40.190.10">
    <property type="entry name" value="Periplasmic binding protein-like II"/>
    <property type="match status" value="2"/>
</dbReference>
<dbReference type="Proteomes" id="UP001219037">
    <property type="component" value="Chromosome"/>
</dbReference>
<organism evidence="7 8">
    <name type="scientific">Citricoccus muralis</name>
    <dbReference type="NCBI Taxonomy" id="169134"/>
    <lineage>
        <taxon>Bacteria</taxon>
        <taxon>Bacillati</taxon>
        <taxon>Actinomycetota</taxon>
        <taxon>Actinomycetes</taxon>
        <taxon>Micrococcales</taxon>
        <taxon>Micrococcaceae</taxon>
        <taxon>Citricoccus</taxon>
    </lineage>
</organism>
<evidence type="ECO:0000256" key="1">
    <source>
        <dbReference type="ARBA" id="ARBA00009437"/>
    </source>
</evidence>
<evidence type="ECO:0000313" key="8">
    <source>
        <dbReference type="Proteomes" id="UP001219037"/>
    </source>
</evidence>
<comment type="similarity">
    <text evidence="1">Belongs to the LysR transcriptional regulatory family.</text>
</comment>
<evidence type="ECO:0000256" key="4">
    <source>
        <dbReference type="ARBA" id="ARBA00023163"/>
    </source>
</evidence>
<evidence type="ECO:0000313" key="7">
    <source>
        <dbReference type="EMBL" id="WFP16689.1"/>
    </source>
</evidence>
<gene>
    <name evidence="7" type="ORF">P8192_00750</name>
</gene>
<keyword evidence="8" id="KW-1185">Reference proteome</keyword>
<keyword evidence="3" id="KW-0238">DNA-binding</keyword>
<sequence>MTDASGAAHDTVAETLFIVTVPGATPSKWVERFTSRHRAVQLVNQDEAAQVAHLRPAAEGELPRGIPQLGYVRWRLDASSSEVLTAAGIEPEQVHVVTLYQEQPVVCVGRDHVLAAWAPDVDGPLPAAELEALDDAEVDPRDFAPVVAPDADPLDVPEQPGAGERMALEIVASGAGYTVLPASVARMFGRRDLVTLPLEPSAAHPGWQVALAWRRDLDSELVQDFIGVARGRRPSSSRSSAVPEQRQQTQEKPSKKQPAPKTGKKGAKSAKTTAKKGARGRRR</sequence>
<evidence type="ECO:0000259" key="6">
    <source>
        <dbReference type="Pfam" id="PF03466"/>
    </source>
</evidence>
<feature type="compositionally biased region" description="Basic residues" evidence="5">
    <location>
        <begin position="262"/>
        <end position="283"/>
    </location>
</feature>
<reference evidence="7 8" key="1">
    <citation type="submission" date="2023-04" db="EMBL/GenBank/DDBJ databases">
        <title>Funneling lignin-derived compounds into biodiesel using alkali-halophilic Citricoccus sp. P2.</title>
        <authorList>
            <person name="Luo C.-B."/>
        </authorList>
    </citation>
    <scope>NUCLEOTIDE SEQUENCE [LARGE SCALE GENOMIC DNA]</scope>
    <source>
        <strain evidence="7 8">P2</strain>
    </source>
</reference>
<accession>A0ABY8H6C9</accession>